<evidence type="ECO:0008006" key="3">
    <source>
        <dbReference type="Google" id="ProtNLM"/>
    </source>
</evidence>
<proteinExistence type="predicted"/>
<reference evidence="1 2" key="1">
    <citation type="journal article" date="2016" name="Nat. Commun.">
        <title>Thousands of microbial genomes shed light on interconnected biogeochemical processes in an aquifer system.</title>
        <authorList>
            <person name="Anantharaman K."/>
            <person name="Brown C.T."/>
            <person name="Hug L.A."/>
            <person name="Sharon I."/>
            <person name="Castelle C.J."/>
            <person name="Probst A.J."/>
            <person name="Thomas B.C."/>
            <person name="Singh A."/>
            <person name="Wilkins M.J."/>
            <person name="Karaoz U."/>
            <person name="Brodie E.L."/>
            <person name="Williams K.H."/>
            <person name="Hubbard S.S."/>
            <person name="Banfield J.F."/>
        </authorList>
    </citation>
    <scope>NUCLEOTIDE SEQUENCE [LARGE SCALE GENOMIC DNA]</scope>
</reference>
<dbReference type="PANTHER" id="PTHR10885">
    <property type="entry name" value="ISOPENTENYL-DIPHOSPHATE DELTA-ISOMERASE"/>
    <property type="match status" value="1"/>
</dbReference>
<gene>
    <name evidence="1" type="ORF">A3D06_01220</name>
</gene>
<dbReference type="AlphaFoldDB" id="A0A1F7HE70"/>
<evidence type="ECO:0000313" key="2">
    <source>
        <dbReference type="Proteomes" id="UP000177027"/>
    </source>
</evidence>
<protein>
    <recommendedName>
        <fullName evidence="3">Nudix hydrolase domain-containing protein</fullName>
    </recommendedName>
</protein>
<dbReference type="Proteomes" id="UP000177027">
    <property type="component" value="Unassembled WGS sequence"/>
</dbReference>
<dbReference type="GO" id="GO:0004452">
    <property type="term" value="F:isopentenyl-diphosphate delta-isomerase activity"/>
    <property type="evidence" value="ECO:0007669"/>
    <property type="project" value="TreeGrafter"/>
</dbReference>
<comment type="caution">
    <text evidence="1">The sequence shown here is derived from an EMBL/GenBank/DDBJ whole genome shotgun (WGS) entry which is preliminary data.</text>
</comment>
<evidence type="ECO:0000313" key="1">
    <source>
        <dbReference type="EMBL" id="OGK29335.1"/>
    </source>
</evidence>
<dbReference type="GO" id="GO:0005737">
    <property type="term" value="C:cytoplasm"/>
    <property type="evidence" value="ECO:0007669"/>
    <property type="project" value="TreeGrafter"/>
</dbReference>
<dbReference type="InterPro" id="IPR015797">
    <property type="entry name" value="NUDIX_hydrolase-like_dom_sf"/>
</dbReference>
<dbReference type="Gene3D" id="3.90.79.10">
    <property type="entry name" value="Nucleoside Triphosphate Pyrophosphohydrolase"/>
    <property type="match status" value="1"/>
</dbReference>
<dbReference type="SUPFAM" id="SSF55811">
    <property type="entry name" value="Nudix"/>
    <property type="match status" value="1"/>
</dbReference>
<sequence length="177" mass="20714">MNYYNEHQQLAQVDENDQIIDKIDKWEAHKKGILHRAFTICLFIDGKIILQHRKHPVFNGVIDLTCSSHPIYVDDRLQSLEEAGYVALQREWNISKEMLQDKFENKGSTYYKSKDVLSEYMEHEVCYLLSGAVKAIPAFVQDYSYGFTLIEKNLLKEDSFPLRRSFAPWVPPLLDLL</sequence>
<organism evidence="1 2">
    <name type="scientific">Candidatus Roizmanbacteria bacterium RIFCSPHIGHO2_02_FULL_40_9</name>
    <dbReference type="NCBI Taxonomy" id="1802042"/>
    <lineage>
        <taxon>Bacteria</taxon>
        <taxon>Candidatus Roizmaniibacteriota</taxon>
    </lineage>
</organism>
<dbReference type="EMBL" id="MFZS01000004">
    <property type="protein sequence ID" value="OGK29335.1"/>
    <property type="molecule type" value="Genomic_DNA"/>
</dbReference>
<name>A0A1F7HE70_9BACT</name>
<accession>A0A1F7HE70</accession>
<dbReference type="GO" id="GO:0009240">
    <property type="term" value="P:isopentenyl diphosphate biosynthetic process"/>
    <property type="evidence" value="ECO:0007669"/>
    <property type="project" value="TreeGrafter"/>
</dbReference>
<dbReference type="PANTHER" id="PTHR10885:SF0">
    <property type="entry name" value="ISOPENTENYL-DIPHOSPHATE DELTA-ISOMERASE"/>
    <property type="match status" value="1"/>
</dbReference>